<accession>A0A9D9IXX4</accession>
<evidence type="ECO:0000313" key="3">
    <source>
        <dbReference type="EMBL" id="MBO8480056.1"/>
    </source>
</evidence>
<proteinExistence type="predicted"/>
<name>A0A9D9IXX4_9BACT</name>
<keyword evidence="2" id="KW-0732">Signal</keyword>
<feature type="signal peptide" evidence="2">
    <location>
        <begin position="1"/>
        <end position="22"/>
    </location>
</feature>
<comment type="caution">
    <text evidence="3">The sequence shown here is derived from an EMBL/GenBank/DDBJ whole genome shotgun (WGS) entry which is preliminary data.</text>
</comment>
<dbReference type="Proteomes" id="UP000823769">
    <property type="component" value="Unassembled WGS sequence"/>
</dbReference>
<feature type="region of interest" description="Disordered" evidence="1">
    <location>
        <begin position="167"/>
        <end position="201"/>
    </location>
</feature>
<feature type="chain" id="PRO_5038505734" evidence="2">
    <location>
        <begin position="23"/>
        <end position="201"/>
    </location>
</feature>
<protein>
    <submittedName>
        <fullName evidence="3">SPOR domain-containing protein</fullName>
    </submittedName>
</protein>
<evidence type="ECO:0000256" key="2">
    <source>
        <dbReference type="SAM" id="SignalP"/>
    </source>
</evidence>
<reference evidence="3" key="1">
    <citation type="submission" date="2020-10" db="EMBL/GenBank/DDBJ databases">
        <authorList>
            <person name="Gilroy R."/>
        </authorList>
    </citation>
    <scope>NUCLEOTIDE SEQUENCE</scope>
    <source>
        <strain evidence="3">B3-1481</strain>
    </source>
</reference>
<sequence length="201" mass="22588">MIRSRIFIIATALLPTAFSAAAQLPSVSGDELVHAGIEAEIDSTLYGRDIFSVLPDDVVVQQPSEVRDALNASIEANEESSFNGFRIRIYISSSPSAREESLETLLRFNRRYPYIQAYRSYTSPNFKVSVGNFRTRVDAEILLREIQEEFPDAFIARERFKYPSMGAPDLRTLTEENSSGQASREVGPVPVEGRYSIPYHD</sequence>
<dbReference type="AlphaFoldDB" id="A0A9D9IXX4"/>
<evidence type="ECO:0000313" key="4">
    <source>
        <dbReference type="Proteomes" id="UP000823769"/>
    </source>
</evidence>
<gene>
    <name evidence="3" type="ORF">IAB76_02960</name>
</gene>
<evidence type="ECO:0000256" key="1">
    <source>
        <dbReference type="SAM" id="MobiDB-lite"/>
    </source>
</evidence>
<organism evidence="3 4">
    <name type="scientific">Candidatus Cryptobacteroides avistercoris</name>
    <dbReference type="NCBI Taxonomy" id="2840758"/>
    <lineage>
        <taxon>Bacteria</taxon>
        <taxon>Pseudomonadati</taxon>
        <taxon>Bacteroidota</taxon>
        <taxon>Bacteroidia</taxon>
        <taxon>Bacteroidales</taxon>
        <taxon>Candidatus Cryptobacteroides</taxon>
    </lineage>
</organism>
<dbReference type="EMBL" id="JADILW010000043">
    <property type="protein sequence ID" value="MBO8480056.1"/>
    <property type="molecule type" value="Genomic_DNA"/>
</dbReference>
<reference evidence="3" key="2">
    <citation type="journal article" date="2021" name="PeerJ">
        <title>Extensive microbial diversity within the chicken gut microbiome revealed by metagenomics and culture.</title>
        <authorList>
            <person name="Gilroy R."/>
            <person name="Ravi A."/>
            <person name="Getino M."/>
            <person name="Pursley I."/>
            <person name="Horton D.L."/>
            <person name="Alikhan N.F."/>
            <person name="Baker D."/>
            <person name="Gharbi K."/>
            <person name="Hall N."/>
            <person name="Watson M."/>
            <person name="Adriaenssens E.M."/>
            <person name="Foster-Nyarko E."/>
            <person name="Jarju S."/>
            <person name="Secka A."/>
            <person name="Antonio M."/>
            <person name="Oren A."/>
            <person name="Chaudhuri R.R."/>
            <person name="La Ragione R."/>
            <person name="Hildebrand F."/>
            <person name="Pallen M.J."/>
        </authorList>
    </citation>
    <scope>NUCLEOTIDE SEQUENCE</scope>
    <source>
        <strain evidence="3">B3-1481</strain>
    </source>
</reference>